<dbReference type="HOGENOM" id="CLU_753496_0_0_1"/>
<comment type="caution">
    <text evidence="2">The sequence shown here is derived from an EMBL/GenBank/DDBJ whole genome shotgun (WGS) entry which is preliminary data.</text>
</comment>
<evidence type="ECO:0000259" key="1">
    <source>
        <dbReference type="Pfam" id="PF20209"/>
    </source>
</evidence>
<dbReference type="AlphaFoldDB" id="A0A093UWD5"/>
<dbReference type="InterPro" id="IPR046700">
    <property type="entry name" value="DUF6570"/>
</dbReference>
<organism evidence="2">
    <name type="scientific">Talaromyces marneffei PM1</name>
    <dbReference type="NCBI Taxonomy" id="1077442"/>
    <lineage>
        <taxon>Eukaryota</taxon>
        <taxon>Fungi</taxon>
        <taxon>Dikarya</taxon>
        <taxon>Ascomycota</taxon>
        <taxon>Pezizomycotina</taxon>
        <taxon>Eurotiomycetes</taxon>
        <taxon>Eurotiomycetidae</taxon>
        <taxon>Eurotiales</taxon>
        <taxon>Trichocomaceae</taxon>
        <taxon>Talaromyces</taxon>
        <taxon>Talaromyces sect. Talaromyces</taxon>
    </lineage>
</organism>
<name>A0A093UWD5_TALMA</name>
<protein>
    <recommendedName>
        <fullName evidence="1">DUF6570 domain-containing protein</fullName>
    </recommendedName>
</protein>
<sequence length="368" mass="42070">ISCARPWQSPRYRTCDNCRSSSQRSRIRRRQHSQHTSCTICHHPASSTRHGICDVCRSSSRQLQPQPPTRAQRNVCSRCLRPHRSEQYQTCHSCRLVQQALPICRDIDTRSLVEHYEQRRLQSDLFPSPIPESCVRKCVLKYDEHLEAFVNGTQRVCGSCGGFIVKAAYQMAENDTRLSIFSIDGSESCRLDLCALQDHCYWFCASCYNAIQRGVPPKYSVLNKVNVTFCQQYPQVLEGLTLTEELLISRCHPIASIVKLRPNAVRSPVAYNRLRGHVVVLPQDPGPLLDILPSNTLRLHDRIKVVWFGKNAPVMDDLKPYLGGHALRVVSRLVIVPCSRLRRIDRLEIRSMSKFLQFSNQSDVTDLT</sequence>
<feature type="domain" description="DUF6570" evidence="1">
    <location>
        <begin position="215"/>
        <end position="322"/>
    </location>
</feature>
<dbReference type="Pfam" id="PF20209">
    <property type="entry name" value="DUF6570"/>
    <property type="match status" value="1"/>
</dbReference>
<feature type="non-terminal residue" evidence="2">
    <location>
        <position position="1"/>
    </location>
</feature>
<gene>
    <name evidence="2" type="ORF">GQ26_0500090</name>
</gene>
<reference evidence="2" key="1">
    <citation type="journal article" date="2014" name="PLoS Genet.">
        <title>Signature Gene Expression Reveals Novel Clues to the Molecular Mechanisms of Dimorphic Transition in Penicillium marneffei.</title>
        <authorList>
            <person name="Yang E."/>
            <person name="Wang G."/>
            <person name="Cai J."/>
            <person name="Woo P.C."/>
            <person name="Lau S.K."/>
            <person name="Yuen K.-Y."/>
            <person name="Chow W.-N."/>
            <person name="Lin X."/>
        </authorList>
    </citation>
    <scope>NUCLEOTIDE SEQUENCE [LARGE SCALE GENOMIC DNA]</scope>
    <source>
        <strain evidence="2">PM1</strain>
    </source>
</reference>
<evidence type="ECO:0000313" key="2">
    <source>
        <dbReference type="EMBL" id="KFX42014.1"/>
    </source>
</evidence>
<proteinExistence type="predicted"/>
<accession>A0A093UWD5</accession>
<dbReference type="EMBL" id="JPOX01000050">
    <property type="protein sequence ID" value="KFX42014.1"/>
    <property type="molecule type" value="Genomic_DNA"/>
</dbReference>